<dbReference type="EMBL" id="VSRR010002345">
    <property type="protein sequence ID" value="MPC30966.1"/>
    <property type="molecule type" value="Genomic_DNA"/>
</dbReference>
<sequence>MTTTTKDFTGERVQRSPPQGTPRPTLAEPVWWLAGGCLCPSFPPPENLPALSQAPQSLLPHPAANPRTAARRTLATTRLTHTHQGYTPLEPLNKIAV</sequence>
<proteinExistence type="predicted"/>
<name>A0A5B7ECM1_PORTR</name>
<accession>A0A5B7ECM1</accession>
<evidence type="ECO:0000256" key="1">
    <source>
        <dbReference type="SAM" id="MobiDB-lite"/>
    </source>
</evidence>
<evidence type="ECO:0000313" key="3">
    <source>
        <dbReference type="Proteomes" id="UP000324222"/>
    </source>
</evidence>
<keyword evidence="3" id="KW-1185">Reference proteome</keyword>
<comment type="caution">
    <text evidence="2">The sequence shown here is derived from an EMBL/GenBank/DDBJ whole genome shotgun (WGS) entry which is preliminary data.</text>
</comment>
<dbReference type="Proteomes" id="UP000324222">
    <property type="component" value="Unassembled WGS sequence"/>
</dbReference>
<dbReference type="AlphaFoldDB" id="A0A5B7ECM1"/>
<feature type="region of interest" description="Disordered" evidence="1">
    <location>
        <begin position="45"/>
        <end position="66"/>
    </location>
</feature>
<reference evidence="2 3" key="1">
    <citation type="submission" date="2019-05" db="EMBL/GenBank/DDBJ databases">
        <title>Another draft genome of Portunus trituberculatus and its Hox gene families provides insights of decapod evolution.</title>
        <authorList>
            <person name="Jeong J.-H."/>
            <person name="Song I."/>
            <person name="Kim S."/>
            <person name="Choi T."/>
            <person name="Kim D."/>
            <person name="Ryu S."/>
            <person name="Kim W."/>
        </authorList>
    </citation>
    <scope>NUCLEOTIDE SEQUENCE [LARGE SCALE GENOMIC DNA]</scope>
    <source>
        <tissue evidence="2">Muscle</tissue>
    </source>
</reference>
<organism evidence="2 3">
    <name type="scientific">Portunus trituberculatus</name>
    <name type="common">Swimming crab</name>
    <name type="synonym">Neptunus trituberculatus</name>
    <dbReference type="NCBI Taxonomy" id="210409"/>
    <lineage>
        <taxon>Eukaryota</taxon>
        <taxon>Metazoa</taxon>
        <taxon>Ecdysozoa</taxon>
        <taxon>Arthropoda</taxon>
        <taxon>Crustacea</taxon>
        <taxon>Multicrustacea</taxon>
        <taxon>Malacostraca</taxon>
        <taxon>Eumalacostraca</taxon>
        <taxon>Eucarida</taxon>
        <taxon>Decapoda</taxon>
        <taxon>Pleocyemata</taxon>
        <taxon>Brachyura</taxon>
        <taxon>Eubrachyura</taxon>
        <taxon>Portunoidea</taxon>
        <taxon>Portunidae</taxon>
        <taxon>Portuninae</taxon>
        <taxon>Portunus</taxon>
    </lineage>
</organism>
<evidence type="ECO:0000313" key="2">
    <source>
        <dbReference type="EMBL" id="MPC30966.1"/>
    </source>
</evidence>
<feature type="region of interest" description="Disordered" evidence="1">
    <location>
        <begin position="1"/>
        <end position="26"/>
    </location>
</feature>
<protein>
    <submittedName>
        <fullName evidence="2">Uncharacterized protein</fullName>
    </submittedName>
</protein>
<gene>
    <name evidence="2" type="ORF">E2C01_024238</name>
</gene>